<organism evidence="3 4">
    <name type="scientific">Bradyrhizobium lablabi</name>
    <dbReference type="NCBI Taxonomy" id="722472"/>
    <lineage>
        <taxon>Bacteria</taxon>
        <taxon>Pseudomonadati</taxon>
        <taxon>Pseudomonadota</taxon>
        <taxon>Alphaproteobacteria</taxon>
        <taxon>Hyphomicrobiales</taxon>
        <taxon>Nitrobacteraceae</taxon>
        <taxon>Bradyrhizobium</taxon>
    </lineage>
</organism>
<feature type="region of interest" description="Disordered" evidence="1">
    <location>
        <begin position="64"/>
        <end position="102"/>
    </location>
</feature>
<dbReference type="EMBL" id="FNTI01000001">
    <property type="protein sequence ID" value="SEB99673.1"/>
    <property type="molecule type" value="Genomic_DNA"/>
</dbReference>
<proteinExistence type="predicted"/>
<dbReference type="RefSeq" id="WP_091976884.1">
    <property type="nucleotide sequence ID" value="NZ_FNTI01000001.1"/>
</dbReference>
<dbReference type="Proteomes" id="UP000183208">
    <property type="component" value="Unassembled WGS sequence"/>
</dbReference>
<evidence type="ECO:0000313" key="3">
    <source>
        <dbReference type="EMBL" id="SEB99673.1"/>
    </source>
</evidence>
<dbReference type="InterPro" id="IPR058098">
    <property type="entry name" value="BRANT-like"/>
</dbReference>
<sequence>MFKTISAALVAVSVLAAPVLAAAPGKTTQNTAIKAPVTKTVQAPVIKADTAKSKFLNANARMGRHHQEHFRHHRHHQHMGALKTHAAPNLAVKHVTPAPKRG</sequence>
<reference evidence="3 4" key="1">
    <citation type="submission" date="2016-10" db="EMBL/GenBank/DDBJ databases">
        <authorList>
            <person name="de Groot N.N."/>
        </authorList>
    </citation>
    <scope>NUCLEOTIDE SEQUENCE [LARGE SCALE GENOMIC DNA]</scope>
    <source>
        <strain evidence="3 4">GAS522</strain>
    </source>
</reference>
<keyword evidence="2" id="KW-0732">Signal</keyword>
<evidence type="ECO:0000256" key="1">
    <source>
        <dbReference type="SAM" id="MobiDB-lite"/>
    </source>
</evidence>
<protein>
    <submittedName>
        <fullName evidence="3">Uncharacterized protein</fullName>
    </submittedName>
</protein>
<evidence type="ECO:0000256" key="2">
    <source>
        <dbReference type="SAM" id="SignalP"/>
    </source>
</evidence>
<dbReference type="OrthoDB" id="8266044at2"/>
<accession>A0A1M7KPI9</accession>
<gene>
    <name evidence="3" type="ORF">SAMN05444171_0416</name>
</gene>
<dbReference type="AlphaFoldDB" id="A0A1M7KPI9"/>
<dbReference type="NCBIfam" id="NF047414">
    <property type="entry name" value="BRANT_His_rich"/>
    <property type="match status" value="1"/>
</dbReference>
<feature type="signal peptide" evidence="2">
    <location>
        <begin position="1"/>
        <end position="21"/>
    </location>
</feature>
<feature type="compositionally biased region" description="Basic residues" evidence="1">
    <location>
        <begin position="64"/>
        <end position="78"/>
    </location>
</feature>
<feature type="chain" id="PRO_5030032087" evidence="2">
    <location>
        <begin position="22"/>
        <end position="102"/>
    </location>
</feature>
<name>A0A1M7KPI9_9BRAD</name>
<evidence type="ECO:0000313" key="4">
    <source>
        <dbReference type="Proteomes" id="UP000183208"/>
    </source>
</evidence>